<feature type="domain" description="DUF6362" evidence="1">
    <location>
        <begin position="3"/>
        <end position="88"/>
    </location>
</feature>
<dbReference type="STRING" id="1434232.MAIT1_04404"/>
<evidence type="ECO:0000259" key="1">
    <source>
        <dbReference type="Pfam" id="PF19889"/>
    </source>
</evidence>
<dbReference type="InterPro" id="IPR013324">
    <property type="entry name" value="RNA_pol_sigma_r3/r4-like"/>
</dbReference>
<keyword evidence="3" id="KW-1185">Reference proteome</keyword>
<accession>A0A1Y2KBV8</accession>
<dbReference type="EMBL" id="LVJN01000013">
    <property type="protein sequence ID" value="OSM07615.1"/>
    <property type="molecule type" value="Genomic_DNA"/>
</dbReference>
<dbReference type="Pfam" id="PF19889">
    <property type="entry name" value="DUF6362"/>
    <property type="match status" value="1"/>
</dbReference>
<protein>
    <recommendedName>
        <fullName evidence="1">DUF6362 domain-containing protein</fullName>
    </recommendedName>
</protein>
<organism evidence="2 3">
    <name type="scientific">Magnetofaba australis IT-1</name>
    <dbReference type="NCBI Taxonomy" id="1434232"/>
    <lineage>
        <taxon>Bacteria</taxon>
        <taxon>Pseudomonadati</taxon>
        <taxon>Pseudomonadota</taxon>
        <taxon>Magnetococcia</taxon>
        <taxon>Magnetococcales</taxon>
        <taxon>Magnetococcaceae</taxon>
        <taxon>Magnetofaba</taxon>
    </lineage>
</organism>
<evidence type="ECO:0000313" key="3">
    <source>
        <dbReference type="Proteomes" id="UP000194003"/>
    </source>
</evidence>
<dbReference type="SUPFAM" id="SSF88659">
    <property type="entry name" value="Sigma3 and sigma4 domains of RNA polymerase sigma factors"/>
    <property type="match status" value="1"/>
</dbReference>
<dbReference type="Proteomes" id="UP000194003">
    <property type="component" value="Unassembled WGS sequence"/>
</dbReference>
<reference evidence="2 3" key="1">
    <citation type="journal article" date="2016" name="BMC Genomics">
        <title>Combined genomic and structural analyses of a cultured magnetotactic bacterium reveals its niche adaptation to a dynamic environment.</title>
        <authorList>
            <person name="Araujo A.C."/>
            <person name="Morillo V."/>
            <person name="Cypriano J."/>
            <person name="Teixeira L.C."/>
            <person name="Leao P."/>
            <person name="Lyra S."/>
            <person name="Almeida L.G."/>
            <person name="Bazylinski D.A."/>
            <person name="Vasconcellos A.T."/>
            <person name="Abreu F."/>
            <person name="Lins U."/>
        </authorList>
    </citation>
    <scope>NUCLEOTIDE SEQUENCE [LARGE SCALE GENOMIC DNA]</scope>
    <source>
        <strain evidence="2 3">IT-1</strain>
    </source>
</reference>
<comment type="caution">
    <text evidence="2">The sequence shown here is derived from an EMBL/GenBank/DDBJ whole genome shotgun (WGS) entry which is preliminary data.</text>
</comment>
<sequence length="97" mass="11567">MKASWPQVIHDFWNAYGWDKARTRLGPPTPDAIDRMDECMEWLRWLEPEQMRLVWARAERLQWKRIMAQLGVCRETARQRYLLAVATIAARLNQKVA</sequence>
<proteinExistence type="predicted"/>
<gene>
    <name evidence="2" type="ORF">MAIT1_04404</name>
</gene>
<evidence type="ECO:0000313" key="2">
    <source>
        <dbReference type="EMBL" id="OSM07615.1"/>
    </source>
</evidence>
<name>A0A1Y2KBV8_9PROT</name>
<dbReference type="InterPro" id="IPR045942">
    <property type="entry name" value="DUF6362"/>
</dbReference>
<dbReference type="AlphaFoldDB" id="A0A1Y2KBV8"/>